<dbReference type="EMBL" id="JBHLWQ010000126">
    <property type="protein sequence ID" value="MFC0201248.1"/>
    <property type="molecule type" value="Genomic_DNA"/>
</dbReference>
<dbReference type="InterPro" id="IPR017783">
    <property type="entry name" value="ABC_choline_sub-bd"/>
</dbReference>
<feature type="domain" description="ABC-type glycine betaine transport system substrate-binding" evidence="1">
    <location>
        <begin position="71"/>
        <end position="320"/>
    </location>
</feature>
<dbReference type="InterPro" id="IPR007210">
    <property type="entry name" value="ABC_Gly_betaine_transp_sub-bd"/>
</dbReference>
<organism evidence="2 3">
    <name type="scientific">Paracoccus rhizosphaerae</name>
    <dbReference type="NCBI Taxonomy" id="1133347"/>
    <lineage>
        <taxon>Bacteria</taxon>
        <taxon>Pseudomonadati</taxon>
        <taxon>Pseudomonadota</taxon>
        <taxon>Alphaproteobacteria</taxon>
        <taxon>Rhodobacterales</taxon>
        <taxon>Paracoccaceae</taxon>
        <taxon>Paracoccus</taxon>
    </lineage>
</organism>
<evidence type="ECO:0000313" key="2">
    <source>
        <dbReference type="EMBL" id="MFC0201248.1"/>
    </source>
</evidence>
<dbReference type="Gene3D" id="3.40.190.10">
    <property type="entry name" value="Periplasmic binding protein-like II"/>
    <property type="match status" value="1"/>
</dbReference>
<dbReference type="NCBIfam" id="TIGR03414">
    <property type="entry name" value="ABC_choline_bnd"/>
    <property type="match status" value="1"/>
</dbReference>
<comment type="caution">
    <text evidence="2">The sequence shown here is derived from an EMBL/GenBank/DDBJ whole genome shotgun (WGS) entry which is preliminary data.</text>
</comment>
<dbReference type="RefSeq" id="WP_322630221.1">
    <property type="nucleotide sequence ID" value="NZ_JAOTBE010000068.1"/>
</dbReference>
<dbReference type="Gene3D" id="3.40.190.100">
    <property type="entry name" value="Glycine betaine-binding periplasmic protein, domain 2"/>
    <property type="match status" value="1"/>
</dbReference>
<proteinExistence type="predicted"/>
<dbReference type="SUPFAM" id="SSF53850">
    <property type="entry name" value="Periplasmic binding protein-like II"/>
    <property type="match status" value="1"/>
</dbReference>
<keyword evidence="3" id="KW-1185">Reference proteome</keyword>
<dbReference type="Pfam" id="PF04069">
    <property type="entry name" value="OpuAC"/>
    <property type="match status" value="1"/>
</dbReference>
<evidence type="ECO:0000259" key="1">
    <source>
        <dbReference type="Pfam" id="PF04069"/>
    </source>
</evidence>
<name>A0ABV6CQK2_9RHOB</name>
<accession>A0ABV6CQK2</accession>
<dbReference type="Proteomes" id="UP001589795">
    <property type="component" value="Unassembled WGS sequence"/>
</dbReference>
<gene>
    <name evidence="2" type="primary">choX</name>
    <name evidence="2" type="ORF">ACFFIZ_13285</name>
</gene>
<reference evidence="2 3" key="1">
    <citation type="submission" date="2024-09" db="EMBL/GenBank/DDBJ databases">
        <authorList>
            <person name="Sun Q."/>
            <person name="Mori K."/>
        </authorList>
    </citation>
    <scope>NUCLEOTIDE SEQUENCE [LARGE SCALE GENOMIC DNA]</scope>
    <source>
        <strain evidence="2 3">CCM 7904</strain>
    </source>
</reference>
<sequence>MAKTVRIQPIAFIRRSYHLRDGQVLELVWPTQLRREKMMKRKFAAILLGSIAVLPQAHAAEPEECHTPSFSDVGWTDITATTATATLILEALGYSPETQILSVAVTFESLKQRDTDVFLGNWMPLQEPIQKPMVEAGEIEVVRANLEGALIGFAVPASTYEAGLKTYADIANFEDQLGGQIFGIEAGSSANTTILKMIEENSFDLANFELVESSEQGMLAQVQRAIGSDNAILFFGWRPHPMNVRYDLEYLTAGNDVFGPSDGEATVLTVTRAGLSEDCPNLGNFLSNLAFTVEAEDMMMAYILDEGMQSRDAAERWLKENPSVLDGWLQNVTTVDGQPGLPTVRSALGL</sequence>
<dbReference type="CDD" id="cd13640">
    <property type="entry name" value="PBP2_ChoX"/>
    <property type="match status" value="1"/>
</dbReference>
<evidence type="ECO:0000313" key="3">
    <source>
        <dbReference type="Proteomes" id="UP001589795"/>
    </source>
</evidence>
<protein>
    <submittedName>
        <fullName evidence="2">Choline ABC transporter substrate-binding protein</fullName>
    </submittedName>
</protein>